<evidence type="ECO:0000313" key="3">
    <source>
        <dbReference type="Proteomes" id="UP000243797"/>
    </source>
</evidence>
<dbReference type="OrthoDB" id="428260at2759"/>
<gene>
    <name evidence="2" type="ORF">CAC42_504</name>
</gene>
<dbReference type="AlphaFoldDB" id="A0A2K1R3N4"/>
<dbReference type="Proteomes" id="UP000243797">
    <property type="component" value="Unassembled WGS sequence"/>
</dbReference>
<sequence>MGRSDIHAGCQAILDGVTKDPQQVPGAVFIAVDKKGDIITANASGHRSINGKNPMDLDTVFWIASCTKLLATIACLQLVEQGKMSLDDPQHLYKHVPEIEKLQVLQDDLTLKPREKDITLRMLLSHTAGFSYEFFNQKLRDYHRPIGLDAFDGDIGSLLTTPLVNQPGSRWEYGTNIDWAGIYAERVTGKPLNDLLIDHICRPLNLSNINMFPTSSMKSNLASMHQRYPFSTKLTERDHPWRSPILATTPEARKLVLNSGGAGCYAQPIEYVQVLATLLNDGVSPKTGNRILKKETVDEMFKNQIPEFPDFGRQPIDAAKPEWTNALPELYPQEGNPPQGWGLSFHLLMTPGPTGRGANSVNWAGIANLFYWIDREKGVAGMIASQVLPFGDPNVLGAWGQCEATIYQNLGDGVDGATKGVEDLKA</sequence>
<dbReference type="PANTHER" id="PTHR43283:SF3">
    <property type="entry name" value="BETA-LACTAMASE FAMILY PROTEIN (AFU_ORTHOLOGUE AFUA_5G07500)"/>
    <property type="match status" value="1"/>
</dbReference>
<feature type="domain" description="Beta-lactamase-related" evidence="1">
    <location>
        <begin position="22"/>
        <end position="390"/>
    </location>
</feature>
<dbReference type="InParanoid" id="A0A2K1R3N4"/>
<dbReference type="SUPFAM" id="SSF56601">
    <property type="entry name" value="beta-lactamase/transpeptidase-like"/>
    <property type="match status" value="1"/>
</dbReference>
<reference evidence="2 3" key="1">
    <citation type="submission" date="2017-06" db="EMBL/GenBank/DDBJ databases">
        <title>Draft genome sequence of a variant of Elsinoe murrayae.</title>
        <authorList>
            <person name="Cheng Q."/>
        </authorList>
    </citation>
    <scope>NUCLEOTIDE SEQUENCE [LARGE SCALE GENOMIC DNA]</scope>
    <source>
        <strain evidence="2 3">CQ-2017a</strain>
    </source>
</reference>
<dbReference type="EMBL" id="NKHZ01000001">
    <property type="protein sequence ID" value="PNS21906.1"/>
    <property type="molecule type" value="Genomic_DNA"/>
</dbReference>
<keyword evidence="3" id="KW-1185">Reference proteome</keyword>
<evidence type="ECO:0000313" key="2">
    <source>
        <dbReference type="EMBL" id="PNS21906.1"/>
    </source>
</evidence>
<comment type="caution">
    <text evidence="2">The sequence shown here is derived from an EMBL/GenBank/DDBJ whole genome shotgun (WGS) entry which is preliminary data.</text>
</comment>
<accession>A0A2K1R3N4</accession>
<dbReference type="InterPro" id="IPR050789">
    <property type="entry name" value="Diverse_Enzym_Activities"/>
</dbReference>
<name>A0A2K1R3N4_9PEZI</name>
<dbReference type="Gene3D" id="3.40.710.10">
    <property type="entry name" value="DD-peptidase/beta-lactamase superfamily"/>
    <property type="match status" value="1"/>
</dbReference>
<evidence type="ECO:0000259" key="1">
    <source>
        <dbReference type="Pfam" id="PF00144"/>
    </source>
</evidence>
<dbReference type="InterPro" id="IPR012338">
    <property type="entry name" value="Beta-lactam/transpept-like"/>
</dbReference>
<proteinExistence type="predicted"/>
<dbReference type="STRING" id="2082308.A0A2K1R3N4"/>
<dbReference type="Pfam" id="PF00144">
    <property type="entry name" value="Beta-lactamase"/>
    <property type="match status" value="1"/>
</dbReference>
<organism evidence="2 3">
    <name type="scientific">Sphaceloma murrayae</name>
    <dbReference type="NCBI Taxonomy" id="2082308"/>
    <lineage>
        <taxon>Eukaryota</taxon>
        <taxon>Fungi</taxon>
        <taxon>Dikarya</taxon>
        <taxon>Ascomycota</taxon>
        <taxon>Pezizomycotina</taxon>
        <taxon>Dothideomycetes</taxon>
        <taxon>Dothideomycetidae</taxon>
        <taxon>Myriangiales</taxon>
        <taxon>Elsinoaceae</taxon>
        <taxon>Sphaceloma</taxon>
    </lineage>
</organism>
<dbReference type="InterPro" id="IPR001466">
    <property type="entry name" value="Beta-lactam-related"/>
</dbReference>
<protein>
    <recommendedName>
        <fullName evidence="1">Beta-lactamase-related domain-containing protein</fullName>
    </recommendedName>
</protein>
<dbReference type="PANTHER" id="PTHR43283">
    <property type="entry name" value="BETA-LACTAMASE-RELATED"/>
    <property type="match status" value="1"/>
</dbReference>